<evidence type="ECO:0000256" key="1">
    <source>
        <dbReference type="ARBA" id="ARBA00038090"/>
    </source>
</evidence>
<dbReference type="PANTHER" id="PTHR28532">
    <property type="entry name" value="GEO13458P1"/>
    <property type="match status" value="1"/>
</dbReference>
<protein>
    <submittedName>
        <fullName evidence="3">LAME_0G02520g1_1</fullName>
    </submittedName>
</protein>
<dbReference type="Pfam" id="PF09811">
    <property type="entry name" value="Yae1_N"/>
    <property type="match status" value="1"/>
</dbReference>
<dbReference type="InterPro" id="IPR019191">
    <property type="entry name" value="Essential_protein_Yae1_N"/>
</dbReference>
<dbReference type="AlphaFoldDB" id="A0A1G4K5Z8"/>
<accession>A0A1G4K5Z8</accession>
<dbReference type="Proteomes" id="UP000191144">
    <property type="component" value="Chromosome G"/>
</dbReference>
<sequence length="162" mass="18337">MDFGDVLNLEDQYYQDGFQEGRKENLTHNLIEGKQYGLQVGFQRFLLVGLIQGCCKMIKTLNVSTSVDKNIDIIIELIDEIPHGNEDASVQIYERNLVKLKNKFRLLLMALSKHWKNLSPGSTNKLAFETVENVSKVVAGELNAYVEDAGLDVSSQPQTDMW</sequence>
<dbReference type="InterPro" id="IPR052436">
    <property type="entry name" value="LTO1_adapter"/>
</dbReference>
<name>A0A1G4K5Z8_9SACH</name>
<dbReference type="EMBL" id="LT598484">
    <property type="protein sequence ID" value="SCU99274.1"/>
    <property type="molecule type" value="Genomic_DNA"/>
</dbReference>
<dbReference type="PANTHER" id="PTHR28532:SF1">
    <property type="entry name" value="ORAL CANCER OVEREXPRESSED 1"/>
    <property type="match status" value="1"/>
</dbReference>
<evidence type="ECO:0000313" key="4">
    <source>
        <dbReference type="Proteomes" id="UP000191144"/>
    </source>
</evidence>
<comment type="similarity">
    <text evidence="1">Belongs to the LTO1 family.</text>
</comment>
<reference evidence="4" key="1">
    <citation type="submission" date="2016-03" db="EMBL/GenBank/DDBJ databases">
        <authorList>
            <person name="Devillers Hugo."/>
        </authorList>
    </citation>
    <scope>NUCLEOTIDE SEQUENCE [LARGE SCALE GENOMIC DNA]</scope>
</reference>
<evidence type="ECO:0000313" key="3">
    <source>
        <dbReference type="EMBL" id="SCU99274.1"/>
    </source>
</evidence>
<evidence type="ECO:0000259" key="2">
    <source>
        <dbReference type="Pfam" id="PF09811"/>
    </source>
</evidence>
<dbReference type="OrthoDB" id="48036at2759"/>
<feature type="domain" description="Essential protein Yae1 N-terminal" evidence="2">
    <location>
        <begin position="17"/>
        <end position="55"/>
    </location>
</feature>
<keyword evidence="4" id="KW-1185">Reference proteome</keyword>
<gene>
    <name evidence="3" type="ORF">LAME_0G02520G</name>
</gene>
<organism evidence="3 4">
    <name type="scientific">Lachancea meyersii CBS 8951</name>
    <dbReference type="NCBI Taxonomy" id="1266667"/>
    <lineage>
        <taxon>Eukaryota</taxon>
        <taxon>Fungi</taxon>
        <taxon>Dikarya</taxon>
        <taxon>Ascomycota</taxon>
        <taxon>Saccharomycotina</taxon>
        <taxon>Saccharomycetes</taxon>
        <taxon>Saccharomycetales</taxon>
        <taxon>Saccharomycetaceae</taxon>
        <taxon>Lachancea</taxon>
    </lineage>
</organism>
<proteinExistence type="inferred from homology"/>